<accession>A0A1S3VZY8</accession>
<proteinExistence type="predicted"/>
<dbReference type="GeneID" id="106780204"/>
<sequence length="780" mass="89864">MDNYPFLDSQMNSDFMSEFSSFINEVGEGDYTDIFSTDQIFPSRDDMIDWVRKIAFQLGFVVVIIRFDTTTGEPRRKTFVVLGCERSGKYRKYKQDVQPSVSGTRKCECPFKLRGKPKGHGWVLKVMCGYHNHELAETLVGHPYAGRLNAVEQSILIDMTKSQVKPSNILLTLKEHNEDNVTTIKQIYNARYTYKRSLRGSRTEMQQLMMLLDRDKHIQHSRCLEDSDVVSDLFWTHPDSAHLVNSFNIVFLMDTTYKTNKYRLPLLEIVGVTSTGLTFTAAFALLSSERQNNFTWALEMFRRLLLTTEANVKAKCKMLVDNAEAWDGLMEVWQNVMDCDDQSKFGGYVYRFEYASTAWPLFFDYVNRTWIMPYKTCFVKAWTNKVMHLGNTTTNRLVGRVSRYALELIADEVERVNKIGLDSARCGCILSSTYGLPCACMLARYEPGMIPIGEIHVIWTRLSISRTVSTESLPEFSLDREVQLVHERFKNVDIGGKVNIRHKMLEIACPEMTSMLAPAHKVKTKGAQKTKVARHERSTKRDPSYFEHVYTFISRTEPSSSRKSQVKSKLKEFARSVVPFLNQFHPICQPYIVNVVDVVADGHCGYRCITALLGLGEEAWPTIRHNLYEELTQWRDEYANLVGNYDRLEELRQSLIVHDRSQVNAKKWMTIPNIGYAIANRYNVILVCLYYVQSFTIFPLRTPPPTDIRQHRILCIGFVNGCHFVQVQLQDGCPLPMVDIISSNHCYPEARSWSTFYTHRMQSFMALMGANQSYVDLGED</sequence>
<dbReference type="GO" id="GO:0000981">
    <property type="term" value="F:DNA-binding transcription factor activity, RNA polymerase II-specific"/>
    <property type="evidence" value="ECO:0007669"/>
    <property type="project" value="InterPro"/>
</dbReference>
<dbReference type="PANTHER" id="PTHR31569:SF4">
    <property type="entry name" value="SWIM-TYPE DOMAIN-CONTAINING PROTEIN"/>
    <property type="match status" value="1"/>
</dbReference>
<dbReference type="GO" id="GO:0045944">
    <property type="term" value="P:positive regulation of transcription by RNA polymerase II"/>
    <property type="evidence" value="ECO:0007669"/>
    <property type="project" value="InterPro"/>
</dbReference>
<dbReference type="Pfam" id="PF08731">
    <property type="entry name" value="AFT"/>
    <property type="match status" value="1"/>
</dbReference>
<dbReference type="PANTHER" id="PTHR31569">
    <property type="entry name" value="SWIM-TYPE DOMAIN-CONTAINING PROTEIN"/>
    <property type="match status" value="1"/>
</dbReference>
<reference evidence="2" key="1">
    <citation type="journal article" date="2014" name="Nat. Commun.">
        <title>Genome sequence of mungbean and insights into evolution within Vigna species.</title>
        <authorList>
            <person name="Kang Y.J."/>
            <person name="Kim S.K."/>
            <person name="Kim M.Y."/>
            <person name="Lestari P."/>
            <person name="Kim K.H."/>
            <person name="Ha B.K."/>
            <person name="Jun T.H."/>
            <person name="Hwang W.J."/>
            <person name="Lee T."/>
            <person name="Lee J."/>
            <person name="Shim S."/>
            <person name="Yoon M.Y."/>
            <person name="Jang Y.E."/>
            <person name="Han K.S."/>
            <person name="Taeprayoon P."/>
            <person name="Yoon N."/>
            <person name="Somta P."/>
            <person name="Tanya P."/>
            <person name="Kim K.S."/>
            <person name="Gwag J.G."/>
            <person name="Moon J.K."/>
            <person name="Lee Y.H."/>
            <person name="Park B.S."/>
            <person name="Bombarely A."/>
            <person name="Doyle J.J."/>
            <person name="Jackson S.A."/>
            <person name="Schafleitner R."/>
            <person name="Srinives P."/>
            <person name="Varshney R.K."/>
            <person name="Lee S.H."/>
        </authorList>
    </citation>
    <scope>NUCLEOTIDE SEQUENCE [LARGE SCALE GENOMIC DNA]</scope>
    <source>
        <strain evidence="2">cv. VC1973A</strain>
    </source>
</reference>
<dbReference type="Pfam" id="PF10551">
    <property type="entry name" value="MULE"/>
    <property type="match status" value="1"/>
</dbReference>
<evidence type="ECO:0000313" key="3">
    <source>
        <dbReference type="RefSeq" id="XP_014523953.1"/>
    </source>
</evidence>
<dbReference type="KEGG" id="vra:106780204"/>
<evidence type="ECO:0000313" key="2">
    <source>
        <dbReference type="Proteomes" id="UP000087766"/>
    </source>
</evidence>
<reference evidence="3" key="2">
    <citation type="submission" date="2025-08" db="UniProtKB">
        <authorList>
            <consortium name="RefSeq"/>
        </authorList>
    </citation>
    <scope>IDENTIFICATION</scope>
    <source>
        <tissue evidence="3">Leaf</tissue>
    </source>
</reference>
<gene>
    <name evidence="3" type="primary">LOC106780204</name>
</gene>
<dbReference type="GO" id="GO:0010106">
    <property type="term" value="P:cellular response to iron ion starvation"/>
    <property type="evidence" value="ECO:0007669"/>
    <property type="project" value="InterPro"/>
</dbReference>
<dbReference type="RefSeq" id="XP_014523953.1">
    <property type="nucleotide sequence ID" value="XM_014668467.1"/>
</dbReference>
<organism evidence="2 3">
    <name type="scientific">Vigna radiata var. radiata</name>
    <name type="common">Mung bean</name>
    <name type="synonym">Phaseolus aureus</name>
    <dbReference type="NCBI Taxonomy" id="3916"/>
    <lineage>
        <taxon>Eukaryota</taxon>
        <taxon>Viridiplantae</taxon>
        <taxon>Streptophyta</taxon>
        <taxon>Embryophyta</taxon>
        <taxon>Tracheophyta</taxon>
        <taxon>Spermatophyta</taxon>
        <taxon>Magnoliopsida</taxon>
        <taxon>eudicotyledons</taxon>
        <taxon>Gunneridae</taxon>
        <taxon>Pentapetalae</taxon>
        <taxon>rosids</taxon>
        <taxon>fabids</taxon>
        <taxon>Fabales</taxon>
        <taxon>Fabaceae</taxon>
        <taxon>Papilionoideae</taxon>
        <taxon>50 kb inversion clade</taxon>
        <taxon>NPAAA clade</taxon>
        <taxon>indigoferoid/millettioid clade</taxon>
        <taxon>Phaseoleae</taxon>
        <taxon>Vigna</taxon>
    </lineage>
</organism>
<keyword evidence="2" id="KW-1185">Reference proteome</keyword>
<feature type="domain" description="OTU" evidence="1">
    <location>
        <begin position="593"/>
        <end position="730"/>
    </location>
</feature>
<dbReference type="PROSITE" id="PS50802">
    <property type="entry name" value="OTU"/>
    <property type="match status" value="1"/>
</dbReference>
<evidence type="ECO:0000259" key="1">
    <source>
        <dbReference type="PROSITE" id="PS50802"/>
    </source>
</evidence>
<dbReference type="CDD" id="cd22744">
    <property type="entry name" value="OTU"/>
    <property type="match status" value="1"/>
</dbReference>
<dbReference type="OrthoDB" id="2422440at2759"/>
<dbReference type="AlphaFoldDB" id="A0A1S3VZY8"/>
<dbReference type="InterPro" id="IPR018289">
    <property type="entry name" value="MULE_transposase_dom"/>
</dbReference>
<protein>
    <submittedName>
        <fullName evidence="3">Uncharacterized protein LOC106780204</fullName>
    </submittedName>
</protein>
<name>A0A1S3VZY8_VIGRR</name>
<dbReference type="Proteomes" id="UP000087766">
    <property type="component" value="Chromosome 2"/>
</dbReference>
<dbReference type="InterPro" id="IPR003323">
    <property type="entry name" value="OTU_dom"/>
</dbReference>
<dbReference type="InterPro" id="IPR014842">
    <property type="entry name" value="AFT"/>
</dbReference>
<dbReference type="InterPro" id="IPR052579">
    <property type="entry name" value="Zinc_finger_SWIM"/>
</dbReference>